<reference evidence="1 2" key="1">
    <citation type="journal article" date="2018" name="J. Microbiol.">
        <title>Bacillus spongiae sp. nov., isolated from sponge of Jeju Island.</title>
        <authorList>
            <person name="Lee G.E."/>
            <person name="Im W.T."/>
            <person name="Park J.S."/>
        </authorList>
    </citation>
    <scope>NUCLEOTIDE SEQUENCE [LARGE SCALE GENOMIC DNA]</scope>
    <source>
        <strain evidence="1 2">135PIL107-10</strain>
    </source>
</reference>
<gene>
    <name evidence="1" type="ORF">WAK64_15980</name>
</gene>
<dbReference type="RefSeq" id="WP_336587996.1">
    <property type="nucleotide sequence ID" value="NZ_JBBAXC010000014.1"/>
</dbReference>
<dbReference type="Proteomes" id="UP001312865">
    <property type="component" value="Unassembled WGS sequence"/>
</dbReference>
<accession>A0ABU8HHB4</accession>
<dbReference type="EMBL" id="JBBAXC010000014">
    <property type="protein sequence ID" value="MEI5908546.1"/>
    <property type="molecule type" value="Genomic_DNA"/>
</dbReference>
<evidence type="ECO:0000313" key="1">
    <source>
        <dbReference type="EMBL" id="MEI5908546.1"/>
    </source>
</evidence>
<sequence>MSNTYQMVIQYEVKDSERNIYEHEIKYILNNLSQYGADNIQWQMLDDNIYMETFTIPSEAYYNAIKKLRTAPRHLLFGKLDPCINGGVKKIQCYGLKTAYS</sequence>
<protein>
    <submittedName>
        <fullName evidence="1">Uncharacterized protein</fullName>
    </submittedName>
</protein>
<evidence type="ECO:0000313" key="2">
    <source>
        <dbReference type="Proteomes" id="UP001312865"/>
    </source>
</evidence>
<organism evidence="1 2">
    <name type="scientific">Bacillus spongiae</name>
    <dbReference type="NCBI Taxonomy" id="2683610"/>
    <lineage>
        <taxon>Bacteria</taxon>
        <taxon>Bacillati</taxon>
        <taxon>Bacillota</taxon>
        <taxon>Bacilli</taxon>
        <taxon>Bacillales</taxon>
        <taxon>Bacillaceae</taxon>
        <taxon>Bacillus</taxon>
    </lineage>
</organism>
<name>A0ABU8HHB4_9BACI</name>
<comment type="caution">
    <text evidence="1">The sequence shown here is derived from an EMBL/GenBank/DDBJ whole genome shotgun (WGS) entry which is preliminary data.</text>
</comment>
<keyword evidence="2" id="KW-1185">Reference proteome</keyword>
<proteinExistence type="predicted"/>